<dbReference type="AlphaFoldDB" id="A0A8I0FVR9"/>
<keyword evidence="8" id="KW-1133">Transmembrane helix</keyword>
<proteinExistence type="predicted"/>
<evidence type="ECO:0000256" key="3">
    <source>
        <dbReference type="ARBA" id="ARBA00022679"/>
    </source>
</evidence>
<dbReference type="Gene3D" id="1.10.510.10">
    <property type="entry name" value="Transferase(Phosphotransferase) domain 1"/>
    <property type="match status" value="1"/>
</dbReference>
<evidence type="ECO:0000313" key="13">
    <source>
        <dbReference type="Proteomes" id="UP000587211"/>
    </source>
</evidence>
<protein>
    <recommendedName>
        <fullName evidence="1">non-specific serine/threonine protein kinase</fullName>
        <ecNumber evidence="1">2.7.11.1</ecNumber>
    </recommendedName>
</protein>
<dbReference type="InterPro" id="IPR000719">
    <property type="entry name" value="Prot_kinase_dom"/>
</dbReference>
<dbReference type="PROSITE" id="PS00108">
    <property type="entry name" value="PROTEIN_KINASE_ST"/>
    <property type="match status" value="1"/>
</dbReference>
<dbReference type="PANTHER" id="PTHR43289:SF6">
    <property type="entry name" value="SERINE_THREONINE-PROTEIN KINASE NEKL-3"/>
    <property type="match status" value="1"/>
</dbReference>
<evidence type="ECO:0000313" key="12">
    <source>
        <dbReference type="EMBL" id="NYI37767.1"/>
    </source>
</evidence>
<dbReference type="EMBL" id="JACWMT010000003">
    <property type="protein sequence ID" value="MBD1271487.1"/>
    <property type="molecule type" value="Genomic_DNA"/>
</dbReference>
<evidence type="ECO:0000259" key="9">
    <source>
        <dbReference type="PROSITE" id="PS50011"/>
    </source>
</evidence>
<keyword evidence="6 7" id="KW-0067">ATP-binding</keyword>
<evidence type="ECO:0000256" key="4">
    <source>
        <dbReference type="ARBA" id="ARBA00022741"/>
    </source>
</evidence>
<keyword evidence="8" id="KW-0472">Membrane</keyword>
<dbReference type="SMART" id="SM00220">
    <property type="entry name" value="S_TKc"/>
    <property type="match status" value="1"/>
</dbReference>
<keyword evidence="8" id="KW-0812">Transmembrane</keyword>
<dbReference type="Proteomes" id="UP000587211">
    <property type="component" value="Unassembled WGS sequence"/>
</dbReference>
<dbReference type="GO" id="GO:0004674">
    <property type="term" value="F:protein serine/threonine kinase activity"/>
    <property type="evidence" value="ECO:0007669"/>
    <property type="project" value="UniProtKB-KW"/>
</dbReference>
<evidence type="ECO:0000256" key="5">
    <source>
        <dbReference type="ARBA" id="ARBA00022777"/>
    </source>
</evidence>
<evidence type="ECO:0000256" key="2">
    <source>
        <dbReference type="ARBA" id="ARBA00022527"/>
    </source>
</evidence>
<keyword evidence="5 11" id="KW-0418">Kinase</keyword>
<dbReference type="CDD" id="cd14014">
    <property type="entry name" value="STKc_PknB_like"/>
    <property type="match status" value="1"/>
</dbReference>
<accession>A0A8I0FVR9</accession>
<dbReference type="EMBL" id="JACWMT010000002">
    <property type="protein sequence ID" value="MBD1270381.1"/>
    <property type="molecule type" value="Genomic_DNA"/>
</dbReference>
<feature type="transmembrane region" description="Helical" evidence="8">
    <location>
        <begin position="355"/>
        <end position="375"/>
    </location>
</feature>
<dbReference type="PROSITE" id="PS00107">
    <property type="entry name" value="PROTEIN_KINASE_ATP"/>
    <property type="match status" value="1"/>
</dbReference>
<evidence type="ECO:0000256" key="7">
    <source>
        <dbReference type="PROSITE-ProRule" id="PRU10141"/>
    </source>
</evidence>
<keyword evidence="2 11" id="KW-0723">Serine/threonine-protein kinase</keyword>
<evidence type="ECO:0000256" key="6">
    <source>
        <dbReference type="ARBA" id="ARBA00022840"/>
    </source>
</evidence>
<dbReference type="PROSITE" id="PS50011">
    <property type="entry name" value="PROTEIN_KINASE_DOM"/>
    <property type="match status" value="1"/>
</dbReference>
<evidence type="ECO:0000313" key="10">
    <source>
        <dbReference type="EMBL" id="MBD1270381.1"/>
    </source>
</evidence>
<gene>
    <name evidence="12" type="ORF">BJ975_001142</name>
    <name evidence="10" type="ORF">IDH50_09090</name>
    <name evidence="11" type="ORF">IDH50_14670</name>
</gene>
<feature type="transmembrane region" description="Helical" evidence="8">
    <location>
        <begin position="457"/>
        <end position="478"/>
    </location>
</feature>
<organism evidence="11 14">
    <name type="scientific">Aeromicrobium tamlense</name>
    <dbReference type="NCBI Taxonomy" id="375541"/>
    <lineage>
        <taxon>Bacteria</taxon>
        <taxon>Bacillati</taxon>
        <taxon>Actinomycetota</taxon>
        <taxon>Actinomycetes</taxon>
        <taxon>Propionibacteriales</taxon>
        <taxon>Nocardioidaceae</taxon>
        <taxon>Aeromicrobium</taxon>
    </lineage>
</organism>
<dbReference type="EC" id="2.7.11.1" evidence="1"/>
<reference evidence="11" key="2">
    <citation type="submission" date="2020-09" db="EMBL/GenBank/DDBJ databases">
        <title>Novel species in genus Aeromicrobium.</title>
        <authorList>
            <person name="Zhang G."/>
        </authorList>
    </citation>
    <scope>NUCLEOTIDE SEQUENCE</scope>
    <source>
        <strain evidence="11">SSW1-57</strain>
    </source>
</reference>
<name>A0A8I0FVR9_9ACTN</name>
<feature type="transmembrane region" description="Helical" evidence="8">
    <location>
        <begin position="427"/>
        <end position="445"/>
    </location>
</feature>
<dbReference type="SUPFAM" id="SSF56112">
    <property type="entry name" value="Protein kinase-like (PK-like)"/>
    <property type="match status" value="1"/>
</dbReference>
<evidence type="ECO:0000256" key="8">
    <source>
        <dbReference type="SAM" id="Phobius"/>
    </source>
</evidence>
<evidence type="ECO:0000256" key="1">
    <source>
        <dbReference type="ARBA" id="ARBA00012513"/>
    </source>
</evidence>
<comment type="caution">
    <text evidence="11">The sequence shown here is derived from an EMBL/GenBank/DDBJ whole genome shotgun (WGS) entry which is preliminary data.</text>
</comment>
<feature type="domain" description="Protein kinase" evidence="9">
    <location>
        <begin position="14"/>
        <end position="271"/>
    </location>
</feature>
<keyword evidence="3" id="KW-0808">Transferase</keyword>
<dbReference type="InterPro" id="IPR011009">
    <property type="entry name" value="Kinase-like_dom_sf"/>
</dbReference>
<dbReference type="RefSeq" id="WP_179424246.1">
    <property type="nucleotide sequence ID" value="NZ_BAAAMP010000003.1"/>
</dbReference>
<dbReference type="EMBL" id="JACBZN010000001">
    <property type="protein sequence ID" value="NYI37767.1"/>
    <property type="molecule type" value="Genomic_DNA"/>
</dbReference>
<keyword evidence="4 7" id="KW-0547">Nucleotide-binding</keyword>
<dbReference type="InterPro" id="IPR008271">
    <property type="entry name" value="Ser/Thr_kinase_AS"/>
</dbReference>
<dbReference type="GO" id="GO:0005524">
    <property type="term" value="F:ATP binding"/>
    <property type="evidence" value="ECO:0007669"/>
    <property type="project" value="UniProtKB-UniRule"/>
</dbReference>
<dbReference type="Pfam" id="PF00069">
    <property type="entry name" value="Pkinase"/>
    <property type="match status" value="1"/>
</dbReference>
<feature type="transmembrane region" description="Helical" evidence="8">
    <location>
        <begin position="387"/>
        <end position="407"/>
    </location>
</feature>
<reference evidence="12 13" key="1">
    <citation type="submission" date="2020-07" db="EMBL/GenBank/DDBJ databases">
        <title>Sequencing the genomes of 1000 actinobacteria strains.</title>
        <authorList>
            <person name="Klenk H.-P."/>
        </authorList>
    </citation>
    <scope>NUCLEOTIDE SEQUENCE [LARGE SCALE GENOMIC DNA]</scope>
    <source>
        <strain evidence="12 13">DSM 19087</strain>
    </source>
</reference>
<dbReference type="PANTHER" id="PTHR43289">
    <property type="entry name" value="MITOGEN-ACTIVATED PROTEIN KINASE KINASE KINASE 20-RELATED"/>
    <property type="match status" value="1"/>
</dbReference>
<keyword evidence="13" id="KW-1185">Reference proteome</keyword>
<evidence type="ECO:0000313" key="14">
    <source>
        <dbReference type="Proteomes" id="UP000659061"/>
    </source>
</evidence>
<feature type="binding site" evidence="7">
    <location>
        <position position="43"/>
    </location>
    <ligand>
        <name>ATP</name>
        <dbReference type="ChEBI" id="CHEBI:30616"/>
    </ligand>
</feature>
<evidence type="ECO:0000313" key="11">
    <source>
        <dbReference type="EMBL" id="MBD1271487.1"/>
    </source>
</evidence>
<sequence length="482" mass="51525">MVVTVGALDRAPRFEMLERIGAGSHGVVYRAHDHQLRRDVAVKRFAHVLTDDPRAMHRIRREVNALARVSHPYVVTIHDLVMLPDGDGEESPHLVMELVDGTSVKQLLTDHGPSIESVRLVRHVLAALDACHRADILHLDIKPANVLLTAAGDVRLVDFGISRAASDLTATIAGTPHYMSPEQYEGRVDRRSDVYSVACLLFETLTGRTPFPGPPAVQLMAHRSADRPDPREVDPAIPAGLVDVLHRAMAIDPDRRYASAADFAAALAPFESIGAAQAGPTVTAVVPSSRLTPESAPAPSEPGLAWTTRTARTLATLALSAGVVALVPTLVWASTSLSPAVDHRPPVMDDSTASAWWWAAVVLAVAFVAIGRRAYFRLLADAPRRALGIALGAAIRGSAVLAFPWYAAGVMAGARAYGLSTPDLYGSWADVAWILMPLATLVLTWRALARLRFGMTGLLAFVLRLGAAALAAALFAAYPSLL</sequence>
<dbReference type="InterPro" id="IPR017441">
    <property type="entry name" value="Protein_kinase_ATP_BS"/>
</dbReference>
<dbReference type="Gene3D" id="3.30.200.20">
    <property type="entry name" value="Phosphorylase Kinase, domain 1"/>
    <property type="match status" value="1"/>
</dbReference>
<feature type="transmembrane region" description="Helical" evidence="8">
    <location>
        <begin position="314"/>
        <end position="335"/>
    </location>
</feature>
<dbReference type="Proteomes" id="UP000659061">
    <property type="component" value="Unassembled WGS sequence"/>
</dbReference>